<dbReference type="InterPro" id="IPR028978">
    <property type="entry name" value="Chorismate_lyase_/UTRA_dom_sf"/>
</dbReference>
<dbReference type="PRINTS" id="PR00035">
    <property type="entry name" value="HTHGNTR"/>
</dbReference>
<keyword evidence="3" id="KW-0804">Transcription</keyword>
<evidence type="ECO:0000256" key="2">
    <source>
        <dbReference type="ARBA" id="ARBA00023125"/>
    </source>
</evidence>
<gene>
    <name evidence="5" type="ORF">DI563_11235</name>
</gene>
<protein>
    <submittedName>
        <fullName evidence="5">GntR family transcriptional regulator</fullName>
    </submittedName>
</protein>
<name>A0A2W5QCL2_VARPD</name>
<dbReference type="PROSITE" id="PS50949">
    <property type="entry name" value="HTH_GNTR"/>
    <property type="match status" value="1"/>
</dbReference>
<dbReference type="PANTHER" id="PTHR44846:SF1">
    <property type="entry name" value="MANNOSYL-D-GLYCERATE TRANSPORT_METABOLISM SYSTEM REPRESSOR MNGR-RELATED"/>
    <property type="match status" value="1"/>
</dbReference>
<dbReference type="AlphaFoldDB" id="A0A2W5QCL2"/>
<reference evidence="5 6" key="1">
    <citation type="submission" date="2017-08" db="EMBL/GenBank/DDBJ databases">
        <title>Infants hospitalized years apart are colonized by the same room-sourced microbial strains.</title>
        <authorList>
            <person name="Brooks B."/>
            <person name="Olm M.R."/>
            <person name="Firek B.A."/>
            <person name="Baker R."/>
            <person name="Thomas B.C."/>
            <person name="Morowitz M.J."/>
            <person name="Banfield J.F."/>
        </authorList>
    </citation>
    <scope>NUCLEOTIDE SEQUENCE [LARGE SCALE GENOMIC DNA]</scope>
    <source>
        <strain evidence="5">S2_005_003_R2_41</strain>
    </source>
</reference>
<feature type="domain" description="HTH gntR-type" evidence="4">
    <location>
        <begin position="13"/>
        <end position="81"/>
    </location>
</feature>
<organism evidence="5 6">
    <name type="scientific">Variovorax paradoxus</name>
    <dbReference type="NCBI Taxonomy" id="34073"/>
    <lineage>
        <taxon>Bacteria</taxon>
        <taxon>Pseudomonadati</taxon>
        <taxon>Pseudomonadota</taxon>
        <taxon>Betaproteobacteria</taxon>
        <taxon>Burkholderiales</taxon>
        <taxon>Comamonadaceae</taxon>
        <taxon>Variovorax</taxon>
    </lineage>
</organism>
<dbReference type="PANTHER" id="PTHR44846">
    <property type="entry name" value="MANNOSYL-D-GLYCERATE TRANSPORT/METABOLISM SYSTEM REPRESSOR MNGR-RELATED"/>
    <property type="match status" value="1"/>
</dbReference>
<dbReference type="SUPFAM" id="SSF64288">
    <property type="entry name" value="Chorismate lyase-like"/>
    <property type="match status" value="1"/>
</dbReference>
<dbReference type="InterPro" id="IPR050679">
    <property type="entry name" value="Bact_HTH_transcr_reg"/>
</dbReference>
<dbReference type="GO" id="GO:0003677">
    <property type="term" value="F:DNA binding"/>
    <property type="evidence" value="ECO:0007669"/>
    <property type="project" value="UniProtKB-KW"/>
</dbReference>
<evidence type="ECO:0000313" key="6">
    <source>
        <dbReference type="Proteomes" id="UP000249135"/>
    </source>
</evidence>
<dbReference type="SMART" id="SM00866">
    <property type="entry name" value="UTRA"/>
    <property type="match status" value="1"/>
</dbReference>
<dbReference type="InterPro" id="IPR036388">
    <property type="entry name" value="WH-like_DNA-bd_sf"/>
</dbReference>
<dbReference type="GO" id="GO:0003700">
    <property type="term" value="F:DNA-binding transcription factor activity"/>
    <property type="evidence" value="ECO:0007669"/>
    <property type="project" value="InterPro"/>
</dbReference>
<dbReference type="InterPro" id="IPR000524">
    <property type="entry name" value="Tscrpt_reg_HTH_GntR"/>
</dbReference>
<dbReference type="Pfam" id="PF07702">
    <property type="entry name" value="UTRA"/>
    <property type="match status" value="1"/>
</dbReference>
<evidence type="ECO:0000259" key="4">
    <source>
        <dbReference type="PROSITE" id="PS50949"/>
    </source>
</evidence>
<evidence type="ECO:0000313" key="5">
    <source>
        <dbReference type="EMBL" id="PZQ74824.1"/>
    </source>
</evidence>
<proteinExistence type="predicted"/>
<dbReference type="SMART" id="SM00345">
    <property type="entry name" value="HTH_GNTR"/>
    <property type="match status" value="1"/>
</dbReference>
<accession>A0A2W5QCL2</accession>
<dbReference type="InterPro" id="IPR011663">
    <property type="entry name" value="UTRA"/>
</dbReference>
<keyword evidence="2" id="KW-0238">DNA-binding</keyword>
<dbReference type="EMBL" id="QFPP01000112">
    <property type="protein sequence ID" value="PZQ74824.1"/>
    <property type="molecule type" value="Genomic_DNA"/>
</dbReference>
<dbReference type="Proteomes" id="UP000249135">
    <property type="component" value="Unassembled WGS sequence"/>
</dbReference>
<comment type="caution">
    <text evidence="5">The sequence shown here is derived from an EMBL/GenBank/DDBJ whole genome shotgun (WGS) entry which is preliminary data.</text>
</comment>
<dbReference type="GO" id="GO:0045892">
    <property type="term" value="P:negative regulation of DNA-templated transcription"/>
    <property type="evidence" value="ECO:0007669"/>
    <property type="project" value="TreeGrafter"/>
</dbReference>
<sequence>MTTEPPLRRTQGTALHRQIFLVLRDGIAQGTYPPGSALPKEEALVQLFGVARATVRRALADLEADGLVQRRHGSGTFVREGLSTGASLATLGFIQELKHTSQNTDVRVIAVESAAPPPKVRAFLQTPPDETALHAVRMRLTKGIPLMITEAWVPMDVGQGITAAALRKKPMYEVLQGLGVSFGRVVQEISAESADPYKAGVLECELSTALIRLTRLMHDRSGRPIEHLTAWMTPQHSRVLMEIPGDAIDTLSAGHIHHDPAIVGIASERIRRKP</sequence>
<evidence type="ECO:0000256" key="3">
    <source>
        <dbReference type="ARBA" id="ARBA00023163"/>
    </source>
</evidence>
<keyword evidence="1" id="KW-0805">Transcription regulation</keyword>
<dbReference type="Gene3D" id="1.10.10.10">
    <property type="entry name" value="Winged helix-like DNA-binding domain superfamily/Winged helix DNA-binding domain"/>
    <property type="match status" value="1"/>
</dbReference>
<dbReference type="Pfam" id="PF00392">
    <property type="entry name" value="GntR"/>
    <property type="match status" value="1"/>
</dbReference>
<dbReference type="InterPro" id="IPR036390">
    <property type="entry name" value="WH_DNA-bd_sf"/>
</dbReference>
<dbReference type="CDD" id="cd07377">
    <property type="entry name" value="WHTH_GntR"/>
    <property type="match status" value="1"/>
</dbReference>
<dbReference type="Gene3D" id="3.40.1410.10">
    <property type="entry name" value="Chorismate lyase-like"/>
    <property type="match status" value="1"/>
</dbReference>
<dbReference type="SUPFAM" id="SSF46785">
    <property type="entry name" value="Winged helix' DNA-binding domain"/>
    <property type="match status" value="1"/>
</dbReference>
<evidence type="ECO:0000256" key="1">
    <source>
        <dbReference type="ARBA" id="ARBA00023015"/>
    </source>
</evidence>